<dbReference type="Pfam" id="PF04079">
    <property type="entry name" value="SMC_ScpB"/>
    <property type="match status" value="1"/>
</dbReference>
<evidence type="ECO:0000313" key="2">
    <source>
        <dbReference type="EMBL" id="GAG32976.1"/>
    </source>
</evidence>
<feature type="compositionally biased region" description="Basic and acidic residues" evidence="1">
    <location>
        <begin position="66"/>
        <end position="77"/>
    </location>
</feature>
<dbReference type="AlphaFoldDB" id="X0Y7X5"/>
<organism evidence="2">
    <name type="scientific">marine sediment metagenome</name>
    <dbReference type="NCBI Taxonomy" id="412755"/>
    <lineage>
        <taxon>unclassified sequences</taxon>
        <taxon>metagenomes</taxon>
        <taxon>ecological metagenomes</taxon>
    </lineage>
</organism>
<proteinExistence type="predicted"/>
<accession>X0Y7X5</accession>
<evidence type="ECO:0000256" key="1">
    <source>
        <dbReference type="SAM" id="MobiDB-lite"/>
    </source>
</evidence>
<feature type="non-terminal residue" evidence="2">
    <location>
        <position position="1"/>
    </location>
</feature>
<name>X0Y7X5_9ZZZZ</name>
<comment type="caution">
    <text evidence="2">The sequence shown here is derived from an EMBL/GenBank/DDBJ whole genome shotgun (WGS) entry which is preliminary data.</text>
</comment>
<dbReference type="InterPro" id="IPR036388">
    <property type="entry name" value="WH-like_DNA-bd_sf"/>
</dbReference>
<dbReference type="InterPro" id="IPR005234">
    <property type="entry name" value="ScpB_csome_segregation"/>
</dbReference>
<dbReference type="EMBL" id="BARS01045462">
    <property type="protein sequence ID" value="GAG32976.1"/>
    <property type="molecule type" value="Genomic_DNA"/>
</dbReference>
<evidence type="ECO:0008006" key="3">
    <source>
        <dbReference type="Google" id="ProtNLM"/>
    </source>
</evidence>
<dbReference type="Gene3D" id="1.10.10.10">
    <property type="entry name" value="Winged helix-like DNA-binding domain superfamily/Winged helix DNA-binding domain"/>
    <property type="match status" value="1"/>
</dbReference>
<protein>
    <recommendedName>
        <fullName evidence="3">SMC-Scp complex subunit ScpB</fullName>
    </recommendedName>
</protein>
<dbReference type="GO" id="GO:0051304">
    <property type="term" value="P:chromosome separation"/>
    <property type="evidence" value="ECO:0007669"/>
    <property type="project" value="InterPro"/>
</dbReference>
<gene>
    <name evidence="2" type="ORF">S01H1_68545</name>
</gene>
<sequence>KGRGESVGKPLLYGTTQEFLRYFGLKDIKELPGADELASMFDGTEIQETPPAQLSLETSMGESADDALHTSSDHNNK</sequence>
<feature type="region of interest" description="Disordered" evidence="1">
    <location>
        <begin position="56"/>
        <end position="77"/>
    </location>
</feature>
<reference evidence="2" key="1">
    <citation type="journal article" date="2014" name="Front. Microbiol.">
        <title>High frequency of phylogenetically diverse reductive dehalogenase-homologous genes in deep subseafloor sedimentary metagenomes.</title>
        <authorList>
            <person name="Kawai M."/>
            <person name="Futagami T."/>
            <person name="Toyoda A."/>
            <person name="Takaki Y."/>
            <person name="Nishi S."/>
            <person name="Hori S."/>
            <person name="Arai W."/>
            <person name="Tsubouchi T."/>
            <person name="Morono Y."/>
            <person name="Uchiyama I."/>
            <person name="Ito T."/>
            <person name="Fujiyama A."/>
            <person name="Inagaki F."/>
            <person name="Takami H."/>
        </authorList>
    </citation>
    <scope>NUCLEOTIDE SEQUENCE</scope>
    <source>
        <strain evidence="2">Expedition CK06-06</strain>
    </source>
</reference>